<name>A0A250XRL2_9CHLO</name>
<protein>
    <submittedName>
        <fullName evidence="1">Uncharacterized protein</fullName>
    </submittedName>
</protein>
<dbReference type="Pfam" id="PF18951">
    <property type="entry name" value="DUF5695"/>
    <property type="match status" value="1"/>
</dbReference>
<comment type="caution">
    <text evidence="1">The sequence shown here is derived from an EMBL/GenBank/DDBJ whole genome shotgun (WGS) entry which is preliminary data.</text>
</comment>
<evidence type="ECO:0000313" key="2">
    <source>
        <dbReference type="Proteomes" id="UP000232323"/>
    </source>
</evidence>
<dbReference type="AlphaFoldDB" id="A0A250XRL2"/>
<proteinExistence type="predicted"/>
<evidence type="ECO:0000313" key="1">
    <source>
        <dbReference type="EMBL" id="GAX85695.1"/>
    </source>
</evidence>
<organism evidence="1 2">
    <name type="scientific">Chlamydomonas eustigma</name>
    <dbReference type="NCBI Taxonomy" id="1157962"/>
    <lineage>
        <taxon>Eukaryota</taxon>
        <taxon>Viridiplantae</taxon>
        <taxon>Chlorophyta</taxon>
        <taxon>core chlorophytes</taxon>
        <taxon>Chlorophyceae</taxon>
        <taxon>CS clade</taxon>
        <taxon>Chlamydomonadales</taxon>
        <taxon>Chlamydomonadaceae</taxon>
        <taxon>Chlamydomonas</taxon>
    </lineage>
</organism>
<dbReference type="Proteomes" id="UP000232323">
    <property type="component" value="Unassembled WGS sequence"/>
</dbReference>
<dbReference type="InterPro" id="IPR043750">
    <property type="entry name" value="DUF5695"/>
</dbReference>
<accession>A0A250XRL2</accession>
<gene>
    <name evidence="1" type="ORF">CEUSTIGMA_g13111.t1</name>
</gene>
<reference evidence="1 2" key="1">
    <citation type="submission" date="2017-08" db="EMBL/GenBank/DDBJ databases">
        <title>Acidophilic green algal genome provides insights into adaptation to an acidic environment.</title>
        <authorList>
            <person name="Hirooka S."/>
            <person name="Hirose Y."/>
            <person name="Kanesaki Y."/>
            <person name="Higuchi S."/>
            <person name="Fujiwara T."/>
            <person name="Onuma R."/>
            <person name="Era A."/>
            <person name="Ohbayashi R."/>
            <person name="Uzuka A."/>
            <person name="Nozaki H."/>
            <person name="Yoshikawa H."/>
            <person name="Miyagishima S.Y."/>
        </authorList>
    </citation>
    <scope>NUCLEOTIDE SEQUENCE [LARGE SCALE GENOMIC DNA]</scope>
    <source>
        <strain evidence="1 2">NIES-2499</strain>
    </source>
</reference>
<sequence>MLQGKTDIGNERVLHHYAGALNAVPLHQQYLRHPDDVYLARLATAGIMGSVSNIQPHGGTSMGFHGDLSLLRPDGYSADWGIGFFGYATQITSILLCSRQLGWLCFHCDIIMGLNQSSSKQLYDARTSVEEDNGIANVGGLSADKQNSRRRALTSTCTRQNSNIYNIKLKPRDAFRSRFFFAPTSLLLTVEAGGYLDNIQVDMMKGVVIAHIVLHHPLNTLPTTMNSALTGVVFQVSLRRTTKRAVAHVSIRHHNSSWNLLPESNVLATVDEVHTQACLYSVRGCLFTIKGNATNNIFQFEWMDIEANSNANYDKSSS</sequence>
<keyword evidence="2" id="KW-1185">Reference proteome</keyword>
<dbReference type="OrthoDB" id="2730619at2759"/>
<dbReference type="EMBL" id="BEGY01000185">
    <property type="protein sequence ID" value="GAX85695.1"/>
    <property type="molecule type" value="Genomic_DNA"/>
</dbReference>